<dbReference type="GO" id="GO:0046872">
    <property type="term" value="F:metal ion binding"/>
    <property type="evidence" value="ECO:0007669"/>
    <property type="project" value="UniProtKB-KW"/>
</dbReference>
<proteinExistence type="inferred from homology"/>
<dbReference type="CDD" id="cd00487">
    <property type="entry name" value="Pep_deformylase"/>
    <property type="match status" value="1"/>
</dbReference>
<dbReference type="InterPro" id="IPR023635">
    <property type="entry name" value="Peptide_deformylase"/>
</dbReference>
<evidence type="ECO:0000313" key="7">
    <source>
        <dbReference type="EMBL" id="KRO97247.1"/>
    </source>
</evidence>
<dbReference type="SUPFAM" id="SSF56420">
    <property type="entry name" value="Peptide deformylase"/>
    <property type="match status" value="1"/>
</dbReference>
<feature type="binding site" evidence="6">
    <location>
        <position position="134"/>
    </location>
    <ligand>
        <name>Fe cation</name>
        <dbReference type="ChEBI" id="CHEBI:24875"/>
    </ligand>
</feature>
<comment type="caution">
    <text evidence="7">The sequence shown here is derived from an EMBL/GenBank/DDBJ whole genome shotgun (WGS) entry which is preliminary data.</text>
</comment>
<dbReference type="NCBIfam" id="NF001159">
    <property type="entry name" value="PRK00150.1-3"/>
    <property type="match status" value="1"/>
</dbReference>
<feature type="active site" evidence="6">
    <location>
        <position position="135"/>
    </location>
</feature>
<evidence type="ECO:0000256" key="5">
    <source>
        <dbReference type="ARBA" id="ARBA00023004"/>
    </source>
</evidence>
<comment type="similarity">
    <text evidence="1 6">Belongs to the polypeptide deformylase family.</text>
</comment>
<organism evidence="7 8">
    <name type="scientific">SAR92 bacterium BACL26 MAG-121220-bin70</name>
    <dbReference type="NCBI Taxonomy" id="1655626"/>
    <lineage>
        <taxon>Bacteria</taxon>
        <taxon>Pseudomonadati</taxon>
        <taxon>Pseudomonadota</taxon>
        <taxon>Gammaproteobacteria</taxon>
        <taxon>Cellvibrionales</taxon>
        <taxon>Porticoccaceae</taxon>
        <taxon>SAR92 clade</taxon>
    </lineage>
</organism>
<keyword evidence="3 6" id="KW-0378">Hydrolase</keyword>
<dbReference type="PANTHER" id="PTHR10458:SF22">
    <property type="entry name" value="PEPTIDE DEFORMYLASE"/>
    <property type="match status" value="1"/>
</dbReference>
<feature type="binding site" evidence="6">
    <location>
        <position position="138"/>
    </location>
    <ligand>
        <name>Fe cation</name>
        <dbReference type="ChEBI" id="CHEBI:24875"/>
    </ligand>
</feature>
<dbReference type="GO" id="GO:0006412">
    <property type="term" value="P:translation"/>
    <property type="evidence" value="ECO:0007669"/>
    <property type="project" value="UniProtKB-UniRule"/>
</dbReference>
<dbReference type="AlphaFoldDB" id="A0A0R2UCR5"/>
<reference evidence="7 8" key="1">
    <citation type="submission" date="2015-10" db="EMBL/GenBank/DDBJ databases">
        <title>Metagenome-Assembled Genomes uncover a global brackish microbiome.</title>
        <authorList>
            <person name="Hugerth L.W."/>
            <person name="Larsson J."/>
            <person name="Alneberg J."/>
            <person name="Lindh M.V."/>
            <person name="Legrand C."/>
            <person name="Pinhassi J."/>
            <person name="Andersson A.F."/>
        </authorList>
    </citation>
    <scope>NUCLEOTIDE SEQUENCE [LARGE SCALE GENOMIC DNA]</scope>
    <source>
        <strain evidence="7">BACL26 MAG-121220-bin70</strain>
    </source>
</reference>
<dbReference type="PRINTS" id="PR01576">
    <property type="entry name" value="PDEFORMYLASE"/>
</dbReference>
<dbReference type="FunFam" id="3.90.45.10:FF:000001">
    <property type="entry name" value="Peptide deformylase"/>
    <property type="match status" value="1"/>
</dbReference>
<evidence type="ECO:0000256" key="3">
    <source>
        <dbReference type="ARBA" id="ARBA00022801"/>
    </source>
</evidence>
<dbReference type="Pfam" id="PF01327">
    <property type="entry name" value="Pep_deformylase"/>
    <property type="match status" value="1"/>
</dbReference>
<dbReference type="EC" id="3.5.1.88" evidence="6"/>
<evidence type="ECO:0000256" key="1">
    <source>
        <dbReference type="ARBA" id="ARBA00010759"/>
    </source>
</evidence>
<comment type="catalytic activity">
    <reaction evidence="6">
        <text>N-terminal N-formyl-L-methionyl-[peptide] + H2O = N-terminal L-methionyl-[peptide] + formate</text>
        <dbReference type="Rhea" id="RHEA:24420"/>
        <dbReference type="Rhea" id="RHEA-COMP:10639"/>
        <dbReference type="Rhea" id="RHEA-COMP:10640"/>
        <dbReference type="ChEBI" id="CHEBI:15377"/>
        <dbReference type="ChEBI" id="CHEBI:15740"/>
        <dbReference type="ChEBI" id="CHEBI:49298"/>
        <dbReference type="ChEBI" id="CHEBI:64731"/>
        <dbReference type="EC" id="3.5.1.88"/>
    </reaction>
</comment>
<dbReference type="PIRSF" id="PIRSF004749">
    <property type="entry name" value="Pep_def"/>
    <property type="match status" value="1"/>
</dbReference>
<sequence length="165" mass="18823">MAKLEILQYPNPRLRFKATPVKKVNDSIRRLVDDMLETMLDSDGIGLAASQVDVHQRVIVMDLSEDRSQPRVFINPEIEILDKNTEPYDEGCLSVPGFYETVARPSHVMISALDRDGNAFKEEASGLLAICIQHEIDHLEGKLFVDYLSPLKRQMIRKKMKKQQA</sequence>
<keyword evidence="4 6" id="KW-0648">Protein biosynthesis</keyword>
<gene>
    <name evidence="6" type="primary">def</name>
    <name evidence="7" type="ORF">ABS24_07715</name>
</gene>
<feature type="binding site" evidence="6">
    <location>
        <position position="92"/>
    </location>
    <ligand>
        <name>Fe cation</name>
        <dbReference type="ChEBI" id="CHEBI:24875"/>
    </ligand>
</feature>
<name>A0A0R2UCR5_9GAMM</name>
<dbReference type="PANTHER" id="PTHR10458">
    <property type="entry name" value="PEPTIDE DEFORMYLASE"/>
    <property type="match status" value="1"/>
</dbReference>
<protein>
    <recommendedName>
        <fullName evidence="6">Peptide deformylase</fullName>
        <shortName evidence="6">PDF</shortName>
        <ecNumber evidence="6">3.5.1.88</ecNumber>
    </recommendedName>
    <alternativeName>
        <fullName evidence="6">Polypeptide deformylase</fullName>
    </alternativeName>
</protein>
<accession>A0A0R2UCR5</accession>
<dbReference type="HAMAP" id="MF_00163">
    <property type="entry name" value="Pep_deformylase"/>
    <property type="match status" value="1"/>
</dbReference>
<dbReference type="GO" id="GO:0042586">
    <property type="term" value="F:peptide deformylase activity"/>
    <property type="evidence" value="ECO:0007669"/>
    <property type="project" value="UniProtKB-UniRule"/>
</dbReference>
<keyword evidence="5 6" id="KW-0408">Iron</keyword>
<dbReference type="EMBL" id="LICA01000010">
    <property type="protein sequence ID" value="KRO97247.1"/>
    <property type="molecule type" value="Genomic_DNA"/>
</dbReference>
<keyword evidence="2 6" id="KW-0479">Metal-binding</keyword>
<dbReference type="Gene3D" id="3.90.45.10">
    <property type="entry name" value="Peptide deformylase"/>
    <property type="match status" value="1"/>
</dbReference>
<comment type="function">
    <text evidence="6">Removes the formyl group from the N-terminal Met of newly synthesized proteins. Requires at least a dipeptide for an efficient rate of reaction. N-terminal L-methionine is a prerequisite for activity but the enzyme has broad specificity at other positions.</text>
</comment>
<evidence type="ECO:0000256" key="6">
    <source>
        <dbReference type="HAMAP-Rule" id="MF_00163"/>
    </source>
</evidence>
<dbReference type="Proteomes" id="UP000051213">
    <property type="component" value="Unassembled WGS sequence"/>
</dbReference>
<dbReference type="NCBIfam" id="TIGR00079">
    <property type="entry name" value="pept_deformyl"/>
    <property type="match status" value="1"/>
</dbReference>
<dbReference type="InterPro" id="IPR036821">
    <property type="entry name" value="Peptide_deformylase_sf"/>
</dbReference>
<evidence type="ECO:0000256" key="2">
    <source>
        <dbReference type="ARBA" id="ARBA00022723"/>
    </source>
</evidence>
<evidence type="ECO:0000256" key="4">
    <source>
        <dbReference type="ARBA" id="ARBA00022917"/>
    </source>
</evidence>
<comment type="cofactor">
    <cofactor evidence="6">
        <name>Fe(2+)</name>
        <dbReference type="ChEBI" id="CHEBI:29033"/>
    </cofactor>
    <text evidence="6">Binds 1 Fe(2+) ion.</text>
</comment>
<evidence type="ECO:0000313" key="8">
    <source>
        <dbReference type="Proteomes" id="UP000051213"/>
    </source>
</evidence>